<sequence length="139" mass="16824">MSKRGFSLIELLVVIGILGVLVAVGIFMYFEAVRQAKRTAHFYNIKLIKEALEIYYLKNKHYPIDAWSFTTYVLYNPTYFDEILICPLNNQPYKAIQWQPYYTDWDDIWNWIELSNNYHYLYYKSENPTYSYALTYYSR</sequence>
<dbReference type="InterPro" id="IPR000983">
    <property type="entry name" value="Bac_GSPG_pilin"/>
</dbReference>
<dbReference type="SUPFAM" id="SSF54523">
    <property type="entry name" value="Pili subunits"/>
    <property type="match status" value="1"/>
</dbReference>
<evidence type="ECO:0000313" key="7">
    <source>
        <dbReference type="EMBL" id="HGQ86024.1"/>
    </source>
</evidence>
<keyword evidence="4 6" id="KW-1133">Transmembrane helix</keyword>
<feature type="transmembrane region" description="Helical" evidence="6">
    <location>
        <begin position="6"/>
        <end position="30"/>
    </location>
</feature>
<dbReference type="EMBL" id="DSZN01000108">
    <property type="protein sequence ID" value="HGQ86024.1"/>
    <property type="molecule type" value="Genomic_DNA"/>
</dbReference>
<comment type="subcellular location">
    <subcellularLocation>
        <location evidence="1">Membrane</location>
        <topology evidence="1">Single-pass membrane protein</topology>
    </subcellularLocation>
</comment>
<dbReference type="PANTHER" id="PTHR30093">
    <property type="entry name" value="GENERAL SECRETION PATHWAY PROTEIN G"/>
    <property type="match status" value="1"/>
</dbReference>
<dbReference type="AlphaFoldDB" id="A0A7C4NT61"/>
<keyword evidence="3 6" id="KW-0812">Transmembrane</keyword>
<dbReference type="PANTHER" id="PTHR30093:SF44">
    <property type="entry name" value="TYPE II SECRETION SYSTEM CORE PROTEIN G"/>
    <property type="match status" value="1"/>
</dbReference>
<evidence type="ECO:0000256" key="4">
    <source>
        <dbReference type="ARBA" id="ARBA00022989"/>
    </source>
</evidence>
<dbReference type="GO" id="GO:0015628">
    <property type="term" value="P:protein secretion by the type II secretion system"/>
    <property type="evidence" value="ECO:0007669"/>
    <property type="project" value="InterPro"/>
</dbReference>
<keyword evidence="2" id="KW-0488">Methylation</keyword>
<organism evidence="7">
    <name type="scientific">Thermodesulfobacterium geofontis</name>
    <dbReference type="NCBI Taxonomy" id="1295609"/>
    <lineage>
        <taxon>Bacteria</taxon>
        <taxon>Pseudomonadati</taxon>
        <taxon>Thermodesulfobacteriota</taxon>
        <taxon>Thermodesulfobacteria</taxon>
        <taxon>Thermodesulfobacteriales</taxon>
        <taxon>Thermodesulfobacteriaceae</taxon>
        <taxon>Thermodesulfobacterium</taxon>
    </lineage>
</organism>
<dbReference type="GO" id="GO:0016020">
    <property type="term" value="C:membrane"/>
    <property type="evidence" value="ECO:0007669"/>
    <property type="project" value="UniProtKB-SubCell"/>
</dbReference>
<dbReference type="Gene3D" id="3.30.700.10">
    <property type="entry name" value="Glycoprotein, Type 4 Pilin"/>
    <property type="match status" value="1"/>
</dbReference>
<evidence type="ECO:0000256" key="5">
    <source>
        <dbReference type="ARBA" id="ARBA00023136"/>
    </source>
</evidence>
<dbReference type="InterPro" id="IPR012902">
    <property type="entry name" value="N_methyl_site"/>
</dbReference>
<dbReference type="NCBIfam" id="TIGR02532">
    <property type="entry name" value="IV_pilin_GFxxxE"/>
    <property type="match status" value="1"/>
</dbReference>
<dbReference type="Pfam" id="PF07963">
    <property type="entry name" value="N_methyl"/>
    <property type="match status" value="1"/>
</dbReference>
<evidence type="ECO:0000256" key="6">
    <source>
        <dbReference type="SAM" id="Phobius"/>
    </source>
</evidence>
<dbReference type="InterPro" id="IPR045584">
    <property type="entry name" value="Pilin-like"/>
</dbReference>
<evidence type="ECO:0000256" key="2">
    <source>
        <dbReference type="ARBA" id="ARBA00022481"/>
    </source>
</evidence>
<dbReference type="PROSITE" id="PS00409">
    <property type="entry name" value="PROKAR_NTER_METHYL"/>
    <property type="match status" value="1"/>
</dbReference>
<protein>
    <submittedName>
        <fullName evidence="7">Prepilin-type N-terminal cleavage/methylation domain-containing protein</fullName>
    </submittedName>
</protein>
<dbReference type="PRINTS" id="PR00813">
    <property type="entry name" value="BCTERIALGSPG"/>
</dbReference>
<evidence type="ECO:0000256" key="3">
    <source>
        <dbReference type="ARBA" id="ARBA00022692"/>
    </source>
</evidence>
<comment type="caution">
    <text evidence="7">The sequence shown here is derived from an EMBL/GenBank/DDBJ whole genome shotgun (WGS) entry which is preliminary data.</text>
</comment>
<evidence type="ECO:0000256" key="1">
    <source>
        <dbReference type="ARBA" id="ARBA00004167"/>
    </source>
</evidence>
<name>A0A7C4NT61_9BACT</name>
<dbReference type="GO" id="GO:0015627">
    <property type="term" value="C:type II protein secretion system complex"/>
    <property type="evidence" value="ECO:0007669"/>
    <property type="project" value="InterPro"/>
</dbReference>
<proteinExistence type="predicted"/>
<keyword evidence="5 6" id="KW-0472">Membrane</keyword>
<gene>
    <name evidence="7" type="ORF">ENT66_06905</name>
</gene>
<reference evidence="7" key="1">
    <citation type="journal article" date="2020" name="mSystems">
        <title>Genome- and Community-Level Interaction Insights into Carbon Utilization and Element Cycling Functions of Hydrothermarchaeota in Hydrothermal Sediment.</title>
        <authorList>
            <person name="Zhou Z."/>
            <person name="Liu Y."/>
            <person name="Xu W."/>
            <person name="Pan J."/>
            <person name="Luo Z.H."/>
            <person name="Li M."/>
        </authorList>
    </citation>
    <scope>NUCLEOTIDE SEQUENCE [LARGE SCALE GENOMIC DNA]</scope>
    <source>
        <strain evidence="7">SpSt-6</strain>
    </source>
</reference>
<accession>A0A7C4NT61</accession>